<keyword evidence="3" id="KW-1185">Reference proteome</keyword>
<feature type="region of interest" description="Disordered" evidence="1">
    <location>
        <begin position="1"/>
        <end position="72"/>
    </location>
</feature>
<name>A0AAD6R441_9ROSI</name>
<evidence type="ECO:0000313" key="3">
    <source>
        <dbReference type="Proteomes" id="UP001164929"/>
    </source>
</evidence>
<evidence type="ECO:0000313" key="2">
    <source>
        <dbReference type="EMBL" id="KAJ7001874.1"/>
    </source>
</evidence>
<dbReference type="AlphaFoldDB" id="A0AAD6R441"/>
<sequence length="72" mass="7898">MAERETRARSKSGTKASVVRQKRSEEKGTEAKWKFPNQRSSKSHGTKPRAAGPGRARARMAGVKAAEEEETA</sequence>
<evidence type="ECO:0000256" key="1">
    <source>
        <dbReference type="SAM" id="MobiDB-lite"/>
    </source>
</evidence>
<comment type="caution">
    <text evidence="2">The sequence shown here is derived from an EMBL/GenBank/DDBJ whole genome shotgun (WGS) entry which is preliminary data.</text>
</comment>
<organism evidence="2 3">
    <name type="scientific">Populus alba x Populus x berolinensis</name>
    <dbReference type="NCBI Taxonomy" id="444605"/>
    <lineage>
        <taxon>Eukaryota</taxon>
        <taxon>Viridiplantae</taxon>
        <taxon>Streptophyta</taxon>
        <taxon>Embryophyta</taxon>
        <taxon>Tracheophyta</taxon>
        <taxon>Spermatophyta</taxon>
        <taxon>Magnoliopsida</taxon>
        <taxon>eudicotyledons</taxon>
        <taxon>Gunneridae</taxon>
        <taxon>Pentapetalae</taxon>
        <taxon>rosids</taxon>
        <taxon>fabids</taxon>
        <taxon>Malpighiales</taxon>
        <taxon>Salicaceae</taxon>
        <taxon>Saliceae</taxon>
        <taxon>Populus</taxon>
    </lineage>
</organism>
<accession>A0AAD6R441</accession>
<dbReference type="EMBL" id="JAQIZT010000004">
    <property type="protein sequence ID" value="KAJ7001874.1"/>
    <property type="molecule type" value="Genomic_DNA"/>
</dbReference>
<feature type="compositionally biased region" description="Basic and acidic residues" evidence="1">
    <location>
        <begin position="22"/>
        <end position="33"/>
    </location>
</feature>
<dbReference type="Proteomes" id="UP001164929">
    <property type="component" value="Chromosome 4"/>
</dbReference>
<proteinExistence type="predicted"/>
<protein>
    <submittedName>
        <fullName evidence="2">Uncharacterized protein</fullName>
    </submittedName>
</protein>
<gene>
    <name evidence="2" type="ORF">NC653_012068</name>
</gene>
<reference evidence="2 3" key="1">
    <citation type="journal article" date="2023" name="Mol. Ecol. Resour.">
        <title>Chromosome-level genome assembly of a triploid poplar Populus alba 'Berolinensis'.</title>
        <authorList>
            <person name="Chen S."/>
            <person name="Yu Y."/>
            <person name="Wang X."/>
            <person name="Wang S."/>
            <person name="Zhang T."/>
            <person name="Zhou Y."/>
            <person name="He R."/>
            <person name="Meng N."/>
            <person name="Wang Y."/>
            <person name="Liu W."/>
            <person name="Liu Z."/>
            <person name="Liu J."/>
            <person name="Guo Q."/>
            <person name="Huang H."/>
            <person name="Sederoff R.R."/>
            <person name="Wang G."/>
            <person name="Qu G."/>
            <person name="Chen S."/>
        </authorList>
    </citation>
    <scope>NUCLEOTIDE SEQUENCE [LARGE SCALE GENOMIC DNA]</scope>
    <source>
        <strain evidence="2">SC-2020</strain>
    </source>
</reference>